<comment type="caution">
    <text evidence="8">The sequence shown here is derived from an EMBL/GenBank/DDBJ whole genome shotgun (WGS) entry which is preliminary data.</text>
</comment>
<dbReference type="AlphaFoldDB" id="A0A843UE38"/>
<dbReference type="GO" id="GO:0005886">
    <property type="term" value="C:plasma membrane"/>
    <property type="evidence" value="ECO:0007669"/>
    <property type="project" value="UniProtKB-SubCell"/>
</dbReference>
<dbReference type="PANTHER" id="PTHR31220:SF1">
    <property type="entry name" value="GH21176P"/>
    <property type="match status" value="1"/>
</dbReference>
<organism evidence="8 9">
    <name type="scientific">Colocasia esculenta</name>
    <name type="common">Wild taro</name>
    <name type="synonym">Arum esculentum</name>
    <dbReference type="NCBI Taxonomy" id="4460"/>
    <lineage>
        <taxon>Eukaryota</taxon>
        <taxon>Viridiplantae</taxon>
        <taxon>Streptophyta</taxon>
        <taxon>Embryophyta</taxon>
        <taxon>Tracheophyta</taxon>
        <taxon>Spermatophyta</taxon>
        <taxon>Magnoliopsida</taxon>
        <taxon>Liliopsida</taxon>
        <taxon>Araceae</taxon>
        <taxon>Aroideae</taxon>
        <taxon>Colocasieae</taxon>
        <taxon>Colocasia</taxon>
    </lineage>
</organism>
<evidence type="ECO:0000256" key="1">
    <source>
        <dbReference type="ARBA" id="ARBA00004236"/>
    </source>
</evidence>
<keyword evidence="5" id="KW-0472">Membrane</keyword>
<dbReference type="GO" id="GO:0005829">
    <property type="term" value="C:cytosol"/>
    <property type="evidence" value="ECO:0007669"/>
    <property type="project" value="UniProtKB-SubCell"/>
</dbReference>
<dbReference type="InterPro" id="IPR018619">
    <property type="entry name" value="Hyccin"/>
</dbReference>
<keyword evidence="3" id="KW-1003">Cell membrane</keyword>
<feature type="region of interest" description="Disordered" evidence="7">
    <location>
        <begin position="52"/>
        <end position="71"/>
    </location>
</feature>
<dbReference type="GO" id="GO:0072659">
    <property type="term" value="P:protein localization to plasma membrane"/>
    <property type="evidence" value="ECO:0007669"/>
    <property type="project" value="TreeGrafter"/>
</dbReference>
<evidence type="ECO:0000256" key="3">
    <source>
        <dbReference type="ARBA" id="ARBA00022475"/>
    </source>
</evidence>
<sequence>MASLTGRHPPMRTRRTSREGFGLKTLDWRYFAFRMLQLSDSDILSNCSTSPLAESPDFVENERRSGRHRRVPPLVGSGAASMIAVKSMKRACIGAVTLDCYFKKISFMPSPSKVDLSEFAIAWTGIGVSNVEVGEGDEWHKERKMGKKAWWFGAVKRVFSPESREKNNQIVQVLSRVPLPWELLQLVLRILGHYLLAGGQGRPDK</sequence>
<evidence type="ECO:0000313" key="8">
    <source>
        <dbReference type="EMBL" id="MQL80190.1"/>
    </source>
</evidence>
<evidence type="ECO:0000256" key="7">
    <source>
        <dbReference type="SAM" id="MobiDB-lite"/>
    </source>
</evidence>
<dbReference type="Proteomes" id="UP000652761">
    <property type="component" value="Unassembled WGS sequence"/>
</dbReference>
<protein>
    <submittedName>
        <fullName evidence="8">Uncharacterized protein</fullName>
    </submittedName>
</protein>
<dbReference type="PANTHER" id="PTHR31220">
    <property type="entry name" value="HYCCIN RELATED"/>
    <property type="match status" value="1"/>
</dbReference>
<gene>
    <name evidence="8" type="ORF">Taro_012640</name>
</gene>
<evidence type="ECO:0000256" key="6">
    <source>
        <dbReference type="ARBA" id="ARBA00034482"/>
    </source>
</evidence>
<dbReference type="EMBL" id="NMUH01000494">
    <property type="protein sequence ID" value="MQL80190.1"/>
    <property type="molecule type" value="Genomic_DNA"/>
</dbReference>
<evidence type="ECO:0000313" key="9">
    <source>
        <dbReference type="Proteomes" id="UP000652761"/>
    </source>
</evidence>
<comment type="similarity">
    <text evidence="6">Belongs to the Hyccin family.</text>
</comment>
<evidence type="ECO:0000256" key="4">
    <source>
        <dbReference type="ARBA" id="ARBA00022490"/>
    </source>
</evidence>
<dbReference type="GO" id="GO:0008418">
    <property type="term" value="F:protein-N-terminal asparagine amidohydrolase activity"/>
    <property type="evidence" value="ECO:0007669"/>
    <property type="project" value="InterPro"/>
</dbReference>
<dbReference type="Pfam" id="PF14736">
    <property type="entry name" value="N_Asn_amidohyd"/>
    <property type="match status" value="1"/>
</dbReference>
<comment type="subcellular location">
    <subcellularLocation>
        <location evidence="1">Cell membrane</location>
    </subcellularLocation>
    <subcellularLocation>
        <location evidence="2">Cytoplasm</location>
        <location evidence="2">Cytosol</location>
    </subcellularLocation>
</comment>
<accession>A0A843UE38</accession>
<evidence type="ECO:0000256" key="5">
    <source>
        <dbReference type="ARBA" id="ARBA00023136"/>
    </source>
</evidence>
<proteinExistence type="inferred from homology"/>
<evidence type="ECO:0000256" key="2">
    <source>
        <dbReference type="ARBA" id="ARBA00004514"/>
    </source>
</evidence>
<name>A0A843UE38_COLES</name>
<dbReference type="Pfam" id="PF09790">
    <property type="entry name" value="Hyccin"/>
    <property type="match status" value="1"/>
</dbReference>
<keyword evidence="4" id="KW-0963">Cytoplasm</keyword>
<dbReference type="InterPro" id="IPR026750">
    <property type="entry name" value="NTAN1"/>
</dbReference>
<reference evidence="8" key="1">
    <citation type="submission" date="2017-07" db="EMBL/GenBank/DDBJ databases">
        <title>Taro Niue Genome Assembly and Annotation.</title>
        <authorList>
            <person name="Atibalentja N."/>
            <person name="Keating K."/>
            <person name="Fields C.J."/>
        </authorList>
    </citation>
    <scope>NUCLEOTIDE SEQUENCE</scope>
    <source>
        <strain evidence="8">Niue_2</strain>
        <tissue evidence="8">Leaf</tissue>
    </source>
</reference>
<keyword evidence="9" id="KW-1185">Reference proteome</keyword>
<dbReference type="OrthoDB" id="539995at2759"/>
<dbReference type="GO" id="GO:0046854">
    <property type="term" value="P:phosphatidylinositol phosphate biosynthetic process"/>
    <property type="evidence" value="ECO:0007669"/>
    <property type="project" value="TreeGrafter"/>
</dbReference>